<dbReference type="Proteomes" id="UP000824150">
    <property type="component" value="Unassembled WGS sequence"/>
</dbReference>
<keyword evidence="1" id="KW-1133">Transmembrane helix</keyword>
<evidence type="ECO:0000313" key="2">
    <source>
        <dbReference type="EMBL" id="MBU3826956.1"/>
    </source>
</evidence>
<accession>A0A9E2NS87</accession>
<proteinExistence type="predicted"/>
<evidence type="ECO:0000256" key="1">
    <source>
        <dbReference type="SAM" id="Phobius"/>
    </source>
</evidence>
<sequence length="64" mass="6866">MESLTNAALTVALIMCFLVACSLFLPYSRNGRTKAQQIVKLIGLALFVVTCVSVGLLCITVCFP</sequence>
<name>A0A9E2NS87_9GAMM</name>
<dbReference type="AlphaFoldDB" id="A0A9E2NS87"/>
<evidence type="ECO:0000313" key="3">
    <source>
        <dbReference type="Proteomes" id="UP000824150"/>
    </source>
</evidence>
<comment type="caution">
    <text evidence="2">The sequence shown here is derived from an EMBL/GenBank/DDBJ whole genome shotgun (WGS) entry which is preliminary data.</text>
</comment>
<organism evidence="2 3">
    <name type="scientific">Candidatus Anaerobiospirillum merdipullorum</name>
    <dbReference type="NCBI Taxonomy" id="2838450"/>
    <lineage>
        <taxon>Bacteria</taxon>
        <taxon>Pseudomonadati</taxon>
        <taxon>Pseudomonadota</taxon>
        <taxon>Gammaproteobacteria</taxon>
        <taxon>Aeromonadales</taxon>
        <taxon>Succinivibrionaceae</taxon>
        <taxon>Anaerobiospirillum</taxon>
    </lineage>
</organism>
<dbReference type="EMBL" id="JAHLFG010000061">
    <property type="protein sequence ID" value="MBU3826956.1"/>
    <property type="molecule type" value="Genomic_DNA"/>
</dbReference>
<feature type="transmembrane region" description="Helical" evidence="1">
    <location>
        <begin position="38"/>
        <end position="63"/>
    </location>
</feature>
<gene>
    <name evidence="2" type="ORF">IAA31_05650</name>
</gene>
<reference evidence="2" key="1">
    <citation type="journal article" date="2021" name="PeerJ">
        <title>Extensive microbial diversity within the chicken gut microbiome revealed by metagenomics and culture.</title>
        <authorList>
            <person name="Gilroy R."/>
            <person name="Ravi A."/>
            <person name="Getino M."/>
            <person name="Pursley I."/>
            <person name="Horton D.L."/>
            <person name="Alikhan N.F."/>
            <person name="Baker D."/>
            <person name="Gharbi K."/>
            <person name="Hall N."/>
            <person name="Watson M."/>
            <person name="Adriaenssens E.M."/>
            <person name="Foster-Nyarko E."/>
            <person name="Jarju S."/>
            <person name="Secka A."/>
            <person name="Antonio M."/>
            <person name="Oren A."/>
            <person name="Chaudhuri R.R."/>
            <person name="La Ragione R."/>
            <person name="Hildebrand F."/>
            <person name="Pallen M.J."/>
        </authorList>
    </citation>
    <scope>NUCLEOTIDE SEQUENCE</scope>
    <source>
        <strain evidence="2">687</strain>
    </source>
</reference>
<keyword evidence="1" id="KW-0812">Transmembrane</keyword>
<protein>
    <submittedName>
        <fullName evidence="2">Uncharacterized protein</fullName>
    </submittedName>
</protein>
<reference evidence="2" key="2">
    <citation type="submission" date="2021-04" db="EMBL/GenBank/DDBJ databases">
        <authorList>
            <person name="Gilroy R."/>
        </authorList>
    </citation>
    <scope>NUCLEOTIDE SEQUENCE</scope>
    <source>
        <strain evidence="2">687</strain>
    </source>
</reference>
<feature type="transmembrane region" description="Helical" evidence="1">
    <location>
        <begin position="6"/>
        <end position="26"/>
    </location>
</feature>
<keyword evidence="1" id="KW-0472">Membrane</keyword>